<evidence type="ECO:0000313" key="8">
    <source>
        <dbReference type="Proteomes" id="UP000663918"/>
    </source>
</evidence>
<evidence type="ECO:0000313" key="7">
    <source>
        <dbReference type="EMBL" id="QTC90311.1"/>
    </source>
</evidence>
<dbReference type="Pfam" id="PF03743">
    <property type="entry name" value="TrbI"/>
    <property type="match status" value="1"/>
</dbReference>
<organism evidence="7 8">
    <name type="scientific">Brevundimonas goettingensis</name>
    <dbReference type="NCBI Taxonomy" id="2774190"/>
    <lineage>
        <taxon>Bacteria</taxon>
        <taxon>Pseudomonadati</taxon>
        <taxon>Pseudomonadota</taxon>
        <taxon>Alphaproteobacteria</taxon>
        <taxon>Caulobacterales</taxon>
        <taxon>Caulobacteraceae</taxon>
        <taxon>Brevundimonas</taxon>
    </lineage>
</organism>
<protein>
    <submittedName>
        <fullName evidence="7">TrbI/VirB10 family protein</fullName>
    </submittedName>
</protein>
<dbReference type="PROSITE" id="PS51318">
    <property type="entry name" value="TAT"/>
    <property type="match status" value="1"/>
</dbReference>
<evidence type="ECO:0000256" key="4">
    <source>
        <dbReference type="ARBA" id="ARBA00022989"/>
    </source>
</evidence>
<dbReference type="Proteomes" id="UP000663918">
    <property type="component" value="Chromosome"/>
</dbReference>
<proteinExistence type="inferred from homology"/>
<evidence type="ECO:0000256" key="2">
    <source>
        <dbReference type="ARBA" id="ARBA00010265"/>
    </source>
</evidence>
<evidence type="ECO:0000256" key="5">
    <source>
        <dbReference type="ARBA" id="ARBA00023136"/>
    </source>
</evidence>
<feature type="transmembrane region" description="Helical" evidence="6">
    <location>
        <begin position="32"/>
        <end position="53"/>
    </location>
</feature>
<sequence>MTDHTPTDKDEISRQMRLRAAPPPVMRLSRKALVAIGGVSALALAAALGFALLGRPASSAKPELYRVGGPPPETLQTLPADYTRRAGSAGVPQLGPPLPGDLGRPILAAQANGVDVSAPAIGSTATEPDPARTAADAARQRAVQESETARLSILFLSGVRPAGSTTTEQPADAALLSSTQGAEQPRSVLGLPPPPFTVQAGAIISGALVTGLRSDLPGAAIGQVTDDVYDSVSGRHLLIPKGSRLIGAYEADVAFGQSRLSLIWTRLILPNGRAITLDDMRATDPQGFSGLEDRIDNRWGERLRTAALTTVLAVGSASGVSSGDDAIARALTQGVSGGVNAFGEGLVAKGLDVAPRLTIRPGFAFRVIVSRDLVLEPYGDR</sequence>
<keyword evidence="4 6" id="KW-1133">Transmembrane helix</keyword>
<comment type="subcellular location">
    <subcellularLocation>
        <location evidence="1">Membrane</location>
        <topology evidence="1">Single-pass membrane protein</topology>
    </subcellularLocation>
</comment>
<dbReference type="RefSeq" id="WP_207868730.1">
    <property type="nucleotide sequence ID" value="NZ_CP062222.1"/>
</dbReference>
<keyword evidence="8" id="KW-1185">Reference proteome</keyword>
<dbReference type="CDD" id="cd16429">
    <property type="entry name" value="VirB10"/>
    <property type="match status" value="1"/>
</dbReference>
<dbReference type="GO" id="GO:0016020">
    <property type="term" value="C:membrane"/>
    <property type="evidence" value="ECO:0007669"/>
    <property type="project" value="UniProtKB-SubCell"/>
</dbReference>
<dbReference type="InterPro" id="IPR006311">
    <property type="entry name" value="TAT_signal"/>
</dbReference>
<name>A0A975GUL6_9CAUL</name>
<dbReference type="Gene3D" id="2.40.128.260">
    <property type="entry name" value="Type IV secretion system, VirB10/TraB/TrbI"/>
    <property type="match status" value="1"/>
</dbReference>
<comment type="similarity">
    <text evidence="2">Belongs to the TrbI/VirB10 family.</text>
</comment>
<accession>A0A975GUL6</accession>
<keyword evidence="3 6" id="KW-0812">Transmembrane</keyword>
<dbReference type="KEGG" id="bgoe:IFJ75_13630"/>
<dbReference type="InterPro" id="IPR042217">
    <property type="entry name" value="T4SS_VirB10/TrbI"/>
</dbReference>
<reference evidence="7" key="1">
    <citation type="submission" date="2020-09" db="EMBL/GenBank/DDBJ databases">
        <title>Brevundimonas sp. LVF2 isolated from a puddle in Goettingen, Germany.</title>
        <authorList>
            <person name="Friedrich I."/>
            <person name="Klassen A."/>
            <person name="Hannes N."/>
            <person name="Schneider D."/>
            <person name="Hertel R."/>
            <person name="Daniel R."/>
        </authorList>
    </citation>
    <scope>NUCLEOTIDE SEQUENCE</scope>
    <source>
        <strain evidence="7">LVF2</strain>
    </source>
</reference>
<keyword evidence="5 6" id="KW-0472">Membrane</keyword>
<dbReference type="AlphaFoldDB" id="A0A975GUL6"/>
<gene>
    <name evidence="7" type="ORF">IFJ75_13630</name>
</gene>
<evidence type="ECO:0000256" key="1">
    <source>
        <dbReference type="ARBA" id="ARBA00004167"/>
    </source>
</evidence>
<evidence type="ECO:0000256" key="6">
    <source>
        <dbReference type="SAM" id="Phobius"/>
    </source>
</evidence>
<dbReference type="InterPro" id="IPR005498">
    <property type="entry name" value="T4SS_VirB10/TraB/TrbI"/>
</dbReference>
<evidence type="ECO:0000256" key="3">
    <source>
        <dbReference type="ARBA" id="ARBA00022692"/>
    </source>
</evidence>
<dbReference type="EMBL" id="CP062222">
    <property type="protein sequence ID" value="QTC90311.1"/>
    <property type="molecule type" value="Genomic_DNA"/>
</dbReference>